<dbReference type="GO" id="GO:0046872">
    <property type="term" value="F:metal ion binding"/>
    <property type="evidence" value="ECO:0007669"/>
    <property type="project" value="UniProtKB-KW"/>
</dbReference>
<dbReference type="AlphaFoldDB" id="A0A1F8EAU2"/>
<dbReference type="InterPro" id="IPR008972">
    <property type="entry name" value="Cupredoxin"/>
</dbReference>
<accession>A0A1F8EAU2</accession>
<reference evidence="4 5" key="1">
    <citation type="journal article" date="2016" name="Nat. Commun.">
        <title>Thousands of microbial genomes shed light on interconnected biogeochemical processes in an aquifer system.</title>
        <authorList>
            <person name="Anantharaman K."/>
            <person name="Brown C.T."/>
            <person name="Hug L.A."/>
            <person name="Sharon I."/>
            <person name="Castelle C.J."/>
            <person name="Probst A.J."/>
            <person name="Thomas B.C."/>
            <person name="Singh A."/>
            <person name="Wilkins M.J."/>
            <person name="Karaoz U."/>
            <person name="Brodie E.L."/>
            <person name="Williams K.H."/>
            <person name="Hubbard S.S."/>
            <person name="Banfield J.F."/>
        </authorList>
    </citation>
    <scope>NUCLEOTIDE SEQUENCE [LARGE SCALE GENOMIC DNA]</scope>
</reference>
<dbReference type="Proteomes" id="UP000178520">
    <property type="component" value="Unassembled WGS sequence"/>
</dbReference>
<dbReference type="STRING" id="1802660.A2735_01870"/>
<evidence type="ECO:0000256" key="1">
    <source>
        <dbReference type="ARBA" id="ARBA00022723"/>
    </source>
</evidence>
<dbReference type="Pfam" id="PF13473">
    <property type="entry name" value="Cupredoxin_1"/>
    <property type="match status" value="1"/>
</dbReference>
<feature type="domain" description="EfeO-type cupredoxin-like" evidence="3">
    <location>
        <begin position="62"/>
        <end position="153"/>
    </location>
</feature>
<name>A0A1F8EAU2_9BACT</name>
<keyword evidence="1" id="KW-0479">Metal-binding</keyword>
<evidence type="ECO:0000313" key="4">
    <source>
        <dbReference type="EMBL" id="OGM97459.1"/>
    </source>
</evidence>
<dbReference type="InterPro" id="IPR050845">
    <property type="entry name" value="Cu-binding_ET"/>
</dbReference>
<dbReference type="EMBL" id="MGJA01000012">
    <property type="protein sequence ID" value="OGM97459.1"/>
    <property type="molecule type" value="Genomic_DNA"/>
</dbReference>
<dbReference type="SUPFAM" id="SSF49503">
    <property type="entry name" value="Cupredoxins"/>
    <property type="match status" value="1"/>
</dbReference>
<proteinExistence type="predicted"/>
<comment type="caution">
    <text evidence="4">The sequence shown here is derived from an EMBL/GenBank/DDBJ whole genome shotgun (WGS) entry which is preliminary data.</text>
</comment>
<dbReference type="Gene3D" id="2.60.40.420">
    <property type="entry name" value="Cupredoxins - blue copper proteins"/>
    <property type="match status" value="1"/>
</dbReference>
<evidence type="ECO:0000259" key="3">
    <source>
        <dbReference type="Pfam" id="PF13473"/>
    </source>
</evidence>
<gene>
    <name evidence="4" type="ORF">A2735_01870</name>
</gene>
<dbReference type="InterPro" id="IPR033138">
    <property type="entry name" value="Cu_oxidase_CS"/>
</dbReference>
<keyword evidence="2" id="KW-0186">Copper</keyword>
<organism evidence="4 5">
    <name type="scientific">Candidatus Yanofskybacteria bacterium RIFCSPHIGHO2_01_FULL_41_21</name>
    <dbReference type="NCBI Taxonomy" id="1802660"/>
    <lineage>
        <taxon>Bacteria</taxon>
        <taxon>Candidatus Yanofskyibacteriota</taxon>
    </lineage>
</organism>
<evidence type="ECO:0000256" key="2">
    <source>
        <dbReference type="ARBA" id="ARBA00023008"/>
    </source>
</evidence>
<evidence type="ECO:0000313" key="5">
    <source>
        <dbReference type="Proteomes" id="UP000178520"/>
    </source>
</evidence>
<dbReference type="PROSITE" id="PS00079">
    <property type="entry name" value="MULTICOPPER_OXIDASE1"/>
    <property type="match status" value="1"/>
</dbReference>
<dbReference type="PANTHER" id="PTHR38439">
    <property type="entry name" value="AURACYANIN-B"/>
    <property type="match status" value="1"/>
</dbReference>
<protein>
    <recommendedName>
        <fullName evidence="3">EfeO-type cupredoxin-like domain-containing protein</fullName>
    </recommendedName>
</protein>
<sequence length="154" mass="16545">MKKLIIFVVIVILLGVVAYMFQIGTKEVANPTGSPSPEVSVSPSVSPTVSVSPSASPTATVVSSIKTFTVVGKPFSFTPSQITVNKGDTVVIIFKNESGTHDWKIDEFNSATKILQSGQQETIQFVANKVGTFEYYCSIGTHRQQGMKGNLTVK</sequence>
<dbReference type="PANTHER" id="PTHR38439:SF3">
    <property type="entry name" value="COPPER-RESISTANT CUPROPROTEIN COPI"/>
    <property type="match status" value="1"/>
</dbReference>
<dbReference type="InterPro" id="IPR028096">
    <property type="entry name" value="EfeO_Cupredoxin"/>
</dbReference>